<feature type="region of interest" description="Disordered" evidence="5">
    <location>
        <begin position="176"/>
        <end position="211"/>
    </location>
</feature>
<dbReference type="InterPro" id="IPR039425">
    <property type="entry name" value="RNA_pol_sigma-70-like"/>
</dbReference>
<evidence type="ECO:0000259" key="7">
    <source>
        <dbReference type="Pfam" id="PF08281"/>
    </source>
</evidence>
<dbReference type="EMBL" id="JAHCDA010000001">
    <property type="protein sequence ID" value="MBS7810373.1"/>
    <property type="molecule type" value="Genomic_DNA"/>
</dbReference>
<comment type="similarity">
    <text evidence="1">Belongs to the sigma-70 factor family. ECF subfamily.</text>
</comment>
<dbReference type="Pfam" id="PF08281">
    <property type="entry name" value="Sigma70_r4_2"/>
    <property type="match status" value="1"/>
</dbReference>
<dbReference type="InterPro" id="IPR013249">
    <property type="entry name" value="RNA_pol_sigma70_r4_t2"/>
</dbReference>
<organism evidence="8 9">
    <name type="scientific">Roseococcus pinisoli</name>
    <dbReference type="NCBI Taxonomy" id="2835040"/>
    <lineage>
        <taxon>Bacteria</taxon>
        <taxon>Pseudomonadati</taxon>
        <taxon>Pseudomonadota</taxon>
        <taxon>Alphaproteobacteria</taxon>
        <taxon>Acetobacterales</taxon>
        <taxon>Roseomonadaceae</taxon>
        <taxon>Roseococcus</taxon>
    </lineage>
</organism>
<accession>A0ABS5QA45</accession>
<reference evidence="8 9" key="1">
    <citation type="submission" date="2021-05" db="EMBL/GenBank/DDBJ databases">
        <title>Roseococcus sp. XZZS9, whole genome shotgun sequencing project.</title>
        <authorList>
            <person name="Zhao G."/>
            <person name="Shen L."/>
        </authorList>
    </citation>
    <scope>NUCLEOTIDE SEQUENCE [LARGE SCALE GENOMIC DNA]</scope>
    <source>
        <strain evidence="8 9">XZZS9</strain>
    </source>
</reference>
<dbReference type="RefSeq" id="WP_213668994.1">
    <property type="nucleotide sequence ID" value="NZ_JAHCDA010000001.1"/>
</dbReference>
<keyword evidence="9" id="KW-1185">Reference proteome</keyword>
<evidence type="ECO:0000256" key="3">
    <source>
        <dbReference type="ARBA" id="ARBA00023082"/>
    </source>
</evidence>
<dbReference type="NCBIfam" id="TIGR02937">
    <property type="entry name" value="sigma70-ECF"/>
    <property type="match status" value="1"/>
</dbReference>
<gene>
    <name evidence="8" type="ORF">KHU32_05445</name>
</gene>
<dbReference type="InterPro" id="IPR014284">
    <property type="entry name" value="RNA_pol_sigma-70_dom"/>
</dbReference>
<feature type="compositionally biased region" description="Polar residues" evidence="5">
    <location>
        <begin position="190"/>
        <end position="201"/>
    </location>
</feature>
<dbReference type="InterPro" id="IPR036388">
    <property type="entry name" value="WH-like_DNA-bd_sf"/>
</dbReference>
<dbReference type="Gene3D" id="1.10.1740.10">
    <property type="match status" value="1"/>
</dbReference>
<dbReference type="Pfam" id="PF04542">
    <property type="entry name" value="Sigma70_r2"/>
    <property type="match status" value="1"/>
</dbReference>
<dbReference type="PANTHER" id="PTHR43133">
    <property type="entry name" value="RNA POLYMERASE ECF-TYPE SIGMA FACTO"/>
    <property type="match status" value="1"/>
</dbReference>
<evidence type="ECO:0000256" key="4">
    <source>
        <dbReference type="ARBA" id="ARBA00023163"/>
    </source>
</evidence>
<evidence type="ECO:0000313" key="8">
    <source>
        <dbReference type="EMBL" id="MBS7810373.1"/>
    </source>
</evidence>
<evidence type="ECO:0000256" key="1">
    <source>
        <dbReference type="ARBA" id="ARBA00010641"/>
    </source>
</evidence>
<dbReference type="PANTHER" id="PTHR43133:SF25">
    <property type="entry name" value="RNA POLYMERASE SIGMA FACTOR RFAY-RELATED"/>
    <property type="match status" value="1"/>
</dbReference>
<dbReference type="InterPro" id="IPR013325">
    <property type="entry name" value="RNA_pol_sigma_r2"/>
</dbReference>
<dbReference type="Proteomes" id="UP000766336">
    <property type="component" value="Unassembled WGS sequence"/>
</dbReference>
<keyword evidence="3" id="KW-0731">Sigma factor</keyword>
<comment type="caution">
    <text evidence="8">The sequence shown here is derived from an EMBL/GenBank/DDBJ whole genome shotgun (WGS) entry which is preliminary data.</text>
</comment>
<feature type="domain" description="RNA polymerase sigma-70 region 2" evidence="6">
    <location>
        <begin position="27"/>
        <end position="88"/>
    </location>
</feature>
<keyword evidence="2" id="KW-0805">Transcription regulation</keyword>
<dbReference type="InterPro" id="IPR007627">
    <property type="entry name" value="RNA_pol_sigma70_r2"/>
</dbReference>
<name>A0ABS5QA45_9PROT</name>
<sequence>MRPNVAEQADTSAAPLPSFHDLLLSALPSLRQQALALTRHRADAEDLVQAAVTNALAAQHSFEPGTNFRAWMTRIMRNRFFSNFRRRRETVDIEDAPSSLLGRSGGQEENIAFKELRANLARLPSDQRLVLMMISVQGLSYEEASEQLGVAVGTLKCRVFRARKQLKIWMLGEDEEAPVSKPSAKRQVRQAATRTKVSTPPNYAGDGARLS</sequence>
<feature type="domain" description="RNA polymerase sigma factor 70 region 4 type 2" evidence="7">
    <location>
        <begin position="115"/>
        <end position="166"/>
    </location>
</feature>
<proteinExistence type="inferred from homology"/>
<evidence type="ECO:0000259" key="6">
    <source>
        <dbReference type="Pfam" id="PF04542"/>
    </source>
</evidence>
<evidence type="ECO:0000313" key="9">
    <source>
        <dbReference type="Proteomes" id="UP000766336"/>
    </source>
</evidence>
<dbReference type="InterPro" id="IPR013324">
    <property type="entry name" value="RNA_pol_sigma_r3/r4-like"/>
</dbReference>
<dbReference type="CDD" id="cd06171">
    <property type="entry name" value="Sigma70_r4"/>
    <property type="match status" value="1"/>
</dbReference>
<dbReference type="Gene3D" id="1.10.10.10">
    <property type="entry name" value="Winged helix-like DNA-binding domain superfamily/Winged helix DNA-binding domain"/>
    <property type="match status" value="1"/>
</dbReference>
<evidence type="ECO:0000256" key="5">
    <source>
        <dbReference type="SAM" id="MobiDB-lite"/>
    </source>
</evidence>
<keyword evidence="4" id="KW-0804">Transcription</keyword>
<protein>
    <submittedName>
        <fullName evidence="8">Sigma-70 family RNA polymerase sigma factor</fullName>
    </submittedName>
</protein>
<evidence type="ECO:0000256" key="2">
    <source>
        <dbReference type="ARBA" id="ARBA00023015"/>
    </source>
</evidence>
<dbReference type="SUPFAM" id="SSF88659">
    <property type="entry name" value="Sigma3 and sigma4 domains of RNA polymerase sigma factors"/>
    <property type="match status" value="1"/>
</dbReference>
<dbReference type="SUPFAM" id="SSF88946">
    <property type="entry name" value="Sigma2 domain of RNA polymerase sigma factors"/>
    <property type="match status" value="1"/>
</dbReference>